<accession>A0A2Z4GCG4</accession>
<evidence type="ECO:0000313" key="1">
    <source>
        <dbReference type="EMBL" id="AWV98603.1"/>
    </source>
</evidence>
<reference evidence="1 2" key="1">
    <citation type="submission" date="2018-05" db="EMBL/GenBank/DDBJ databases">
        <title>Complete genome sequence of Arcticibacterium luteifluviistationis SM1504T, a cytophagaceae bacterium isolated from Arctic surface seawater.</title>
        <authorList>
            <person name="Li Y."/>
            <person name="Qin Q.-L."/>
        </authorList>
    </citation>
    <scope>NUCLEOTIDE SEQUENCE [LARGE SCALE GENOMIC DNA]</scope>
    <source>
        <strain evidence="1 2">SM1504</strain>
    </source>
</reference>
<gene>
    <name evidence="1" type="ORF">DJ013_10655</name>
</gene>
<proteinExistence type="predicted"/>
<dbReference type="EMBL" id="CP029480">
    <property type="protein sequence ID" value="AWV98603.1"/>
    <property type="molecule type" value="Genomic_DNA"/>
</dbReference>
<dbReference type="Proteomes" id="UP000249873">
    <property type="component" value="Chromosome"/>
</dbReference>
<dbReference type="AlphaFoldDB" id="A0A2Z4GCG4"/>
<organism evidence="1 2">
    <name type="scientific">Arcticibacterium luteifluviistationis</name>
    <dbReference type="NCBI Taxonomy" id="1784714"/>
    <lineage>
        <taxon>Bacteria</taxon>
        <taxon>Pseudomonadati</taxon>
        <taxon>Bacteroidota</taxon>
        <taxon>Cytophagia</taxon>
        <taxon>Cytophagales</taxon>
        <taxon>Leadbetterellaceae</taxon>
        <taxon>Arcticibacterium</taxon>
    </lineage>
</organism>
<evidence type="ECO:0008006" key="3">
    <source>
        <dbReference type="Google" id="ProtNLM"/>
    </source>
</evidence>
<dbReference type="RefSeq" id="WP_111371796.1">
    <property type="nucleotide sequence ID" value="NZ_CP029480.1"/>
</dbReference>
<protein>
    <recommendedName>
        <fullName evidence="3">STAS domain-containing protein</fullName>
    </recommendedName>
</protein>
<sequence length="109" mass="12410">MSFKLDISEEIISVVFEEKGKSLAALTSEIPLEKLSVIVDYDTYKFGVSDLGILQKWNEKIKGYDGLLVLTGEERTEVEGILYLPTFHEAKEAIFMNDLENQFLKEMGE</sequence>
<evidence type="ECO:0000313" key="2">
    <source>
        <dbReference type="Proteomes" id="UP000249873"/>
    </source>
</evidence>
<dbReference type="OrthoDB" id="9796110at2"/>
<dbReference type="KEGG" id="als:DJ013_10655"/>
<keyword evidence="2" id="KW-1185">Reference proteome</keyword>
<name>A0A2Z4GCG4_9BACT</name>